<reference evidence="1" key="2">
    <citation type="submission" date="2023-05" db="EMBL/GenBank/DDBJ databases">
        <authorList>
            <person name="Schelkunov M.I."/>
        </authorList>
    </citation>
    <scope>NUCLEOTIDE SEQUENCE</scope>
    <source>
        <strain evidence="1">Hsosn_3</strain>
        <tissue evidence="1">Leaf</tissue>
    </source>
</reference>
<sequence>MKDYPVATSWTKLYEIGFQVRIRRCISFNHHDSFTPDDQIILQDIGGNLLLQNVDTKKFDHLNIPEPRFMEFAPYKDSLFFLDQKNDERSKEDSSKVADSVVHQEGISGCGEKTEDKMKPCI</sequence>
<dbReference type="AlphaFoldDB" id="A0AAD8JFU7"/>
<reference evidence="1" key="1">
    <citation type="submission" date="2023-02" db="EMBL/GenBank/DDBJ databases">
        <title>Genome of toxic invasive species Heracleum sosnowskyi carries increased number of genes despite the absence of recent whole-genome duplications.</title>
        <authorList>
            <person name="Schelkunov M."/>
            <person name="Shtratnikova V."/>
            <person name="Makarenko M."/>
            <person name="Klepikova A."/>
            <person name="Omelchenko D."/>
            <person name="Novikova G."/>
            <person name="Obukhova E."/>
            <person name="Bogdanov V."/>
            <person name="Penin A."/>
            <person name="Logacheva M."/>
        </authorList>
    </citation>
    <scope>NUCLEOTIDE SEQUENCE</scope>
    <source>
        <strain evidence="1">Hsosn_3</strain>
        <tissue evidence="1">Leaf</tissue>
    </source>
</reference>
<evidence type="ECO:0000313" key="1">
    <source>
        <dbReference type="EMBL" id="KAK1401831.1"/>
    </source>
</evidence>
<organism evidence="1 2">
    <name type="scientific">Heracleum sosnowskyi</name>
    <dbReference type="NCBI Taxonomy" id="360622"/>
    <lineage>
        <taxon>Eukaryota</taxon>
        <taxon>Viridiplantae</taxon>
        <taxon>Streptophyta</taxon>
        <taxon>Embryophyta</taxon>
        <taxon>Tracheophyta</taxon>
        <taxon>Spermatophyta</taxon>
        <taxon>Magnoliopsida</taxon>
        <taxon>eudicotyledons</taxon>
        <taxon>Gunneridae</taxon>
        <taxon>Pentapetalae</taxon>
        <taxon>asterids</taxon>
        <taxon>campanulids</taxon>
        <taxon>Apiales</taxon>
        <taxon>Apiaceae</taxon>
        <taxon>Apioideae</taxon>
        <taxon>apioid superclade</taxon>
        <taxon>Tordylieae</taxon>
        <taxon>Tordyliinae</taxon>
        <taxon>Heracleum</taxon>
    </lineage>
</organism>
<name>A0AAD8JFU7_9APIA</name>
<accession>A0AAD8JFU7</accession>
<keyword evidence="2" id="KW-1185">Reference proteome</keyword>
<dbReference type="Proteomes" id="UP001237642">
    <property type="component" value="Unassembled WGS sequence"/>
</dbReference>
<comment type="caution">
    <text evidence="1">The sequence shown here is derived from an EMBL/GenBank/DDBJ whole genome shotgun (WGS) entry which is preliminary data.</text>
</comment>
<protein>
    <submittedName>
        <fullName evidence="1">Uncharacterized protein</fullName>
    </submittedName>
</protein>
<dbReference type="EMBL" id="JAUIZM010000001">
    <property type="protein sequence ID" value="KAK1401831.1"/>
    <property type="molecule type" value="Genomic_DNA"/>
</dbReference>
<evidence type="ECO:0000313" key="2">
    <source>
        <dbReference type="Proteomes" id="UP001237642"/>
    </source>
</evidence>
<gene>
    <name evidence="1" type="ORF">POM88_001436</name>
</gene>
<proteinExistence type="predicted"/>